<dbReference type="CDD" id="cd06174">
    <property type="entry name" value="MFS"/>
    <property type="match status" value="1"/>
</dbReference>
<protein>
    <recommendedName>
        <fullName evidence="8">ADP,ATP carrier protein</fullName>
    </recommendedName>
</protein>
<dbReference type="RefSeq" id="WP_219038819.1">
    <property type="nucleotide sequence ID" value="NZ_JAHWDF010000002.1"/>
</dbReference>
<dbReference type="InterPro" id="IPR004667">
    <property type="entry name" value="ADP_ATP_car_bac_type"/>
</dbReference>
<keyword evidence="5 8" id="KW-0067">ATP-binding</keyword>
<comment type="caution">
    <text evidence="9">The sequence shown here is derived from an EMBL/GenBank/DDBJ whole genome shotgun (WGS) entry which is preliminary data.</text>
</comment>
<feature type="transmembrane region" description="Helical" evidence="8">
    <location>
        <begin position="84"/>
        <end position="108"/>
    </location>
</feature>
<evidence type="ECO:0000313" key="9">
    <source>
        <dbReference type="EMBL" id="MBW2960528.1"/>
    </source>
</evidence>
<feature type="transmembrane region" description="Helical" evidence="8">
    <location>
        <begin position="267"/>
        <end position="287"/>
    </location>
</feature>
<dbReference type="Proteomes" id="UP000719267">
    <property type="component" value="Unassembled WGS sequence"/>
</dbReference>
<evidence type="ECO:0000256" key="6">
    <source>
        <dbReference type="ARBA" id="ARBA00022989"/>
    </source>
</evidence>
<feature type="transmembrane region" description="Helical" evidence="8">
    <location>
        <begin position="21"/>
        <end position="41"/>
    </location>
</feature>
<dbReference type="Pfam" id="PF03219">
    <property type="entry name" value="TLC"/>
    <property type="match status" value="1"/>
</dbReference>
<keyword evidence="7 8" id="KW-0472">Membrane</keyword>
<keyword evidence="10" id="KW-1185">Reference proteome</keyword>
<dbReference type="PANTHER" id="PTHR43596:SF1">
    <property type="entry name" value="ADP,ATP CARRIER PROTEIN"/>
    <property type="match status" value="1"/>
</dbReference>
<feature type="transmembrane region" description="Helical" evidence="8">
    <location>
        <begin position="230"/>
        <end position="247"/>
    </location>
</feature>
<evidence type="ECO:0000256" key="5">
    <source>
        <dbReference type="ARBA" id="ARBA00022840"/>
    </source>
</evidence>
<evidence type="ECO:0000256" key="7">
    <source>
        <dbReference type="ARBA" id="ARBA00023136"/>
    </source>
</evidence>
<comment type="similarity">
    <text evidence="8">Belongs to the ADP/ATP translocase tlc family.</text>
</comment>
<evidence type="ECO:0000256" key="8">
    <source>
        <dbReference type="RuleBase" id="RU363121"/>
    </source>
</evidence>
<organism evidence="9 10">
    <name type="scientific">Mesonia aestuariivivens</name>
    <dbReference type="NCBI Taxonomy" id="2796128"/>
    <lineage>
        <taxon>Bacteria</taxon>
        <taxon>Pseudomonadati</taxon>
        <taxon>Bacteroidota</taxon>
        <taxon>Flavobacteriia</taxon>
        <taxon>Flavobacteriales</taxon>
        <taxon>Flavobacteriaceae</taxon>
        <taxon>Mesonia</taxon>
    </lineage>
</organism>
<comment type="subcellular location">
    <subcellularLocation>
        <location evidence="1 8">Membrane</location>
        <topology evidence="1 8">Multi-pass membrane protein</topology>
    </subcellularLocation>
</comment>
<gene>
    <name evidence="9" type="ORF">KW502_01785</name>
</gene>
<sequence>MLRKFIQRTFEIRSGELGVSLLMQLYIFLIITTLLIVKPTINALFLSKLTSQSLPYAFLMVALVAVGSSFFYNKALKRFSLLRIITATLIISSLVFISLKVLLSLQYFSTWLLYFYYVWVAIYAVLATSQFWVLANLVYNIREAKRLFGFIGAGAISGGILGGYLTNLLAPVIGNDSLMIIAALIMFACIPLLHVIWRKRVKNLGVFRQQQRTYASKEPSFKLILKSKHLTYIAGIIGVGVIVAKLVDYQFSDMASKAISNSDDLASFFGFWFSTFNVTSLVIQLFLTRKIVGVWGVASTLLILPLGIGLAVILFIVFPELWAVVLIKAVDGSFKQSINKAASELLVLPVPTEVKNKTKSFIDVVVDSVATGIAGCLLIFVVKALDFEAYQVSILILILLSVWLFFIFKVRTTYFESFRENLISFTAKKTKRKKKTSKSVSTNATIIKVIENGEESEILFMLNKISNVSDKRLKNLIIKLLTHPSNEVKSAAISNLYLLDKGTAIEKVKNLIHQKNDEVVLAAMRYLLTHTAINDTELFDQYLSHNDPYISSAALLCLAIESRDNKKLAQRYKLNLRIVKQIENINLPSATHRIEETIELIQTIGYAENSRFYSYITAHFNNKHDEVIRAAIKAAGISSSPLFLPTLLDFLQHKKFREDATKALKNYGHAIIKELIFKLNYDQIHENSKQFIPEIIGAFGGQKAVNALFKLLRNKDLIVRLESAKILHQLKSTSPYLKFSKRDVVKHILQECKLYHRTLSAMQIQKQIFSKYEEILTNDKDVEEFSARNSLIDLLERRLDHGLEQIFTLLGLRYQQKDIEIAYQGILSEKQEIRANAIEFLDNLLQANLKQTLLPLVENTIIASEGESKNLVAPTEKKCFEMLLKAKDQKIKLAVLYLIAQLNNVNNEYLPLVEPLTKHQNKKISTFAINALSNLKGK</sequence>
<feature type="transmembrane region" description="Helical" evidence="8">
    <location>
        <begin position="294"/>
        <end position="318"/>
    </location>
</feature>
<evidence type="ECO:0000256" key="4">
    <source>
        <dbReference type="ARBA" id="ARBA00022741"/>
    </source>
</evidence>
<feature type="transmembrane region" description="Helical" evidence="8">
    <location>
        <begin position="114"/>
        <end position="135"/>
    </location>
</feature>
<feature type="transmembrane region" description="Helical" evidence="8">
    <location>
        <begin position="178"/>
        <end position="197"/>
    </location>
</feature>
<keyword evidence="3 8" id="KW-0812">Transmembrane</keyword>
<accession>A0ABS6VY52</accession>
<reference evidence="9 10" key="1">
    <citation type="submission" date="2021-07" db="EMBL/GenBank/DDBJ databases">
        <title>Mesonia aestuariivivens sp. nov., isolated from a tidal flat.</title>
        <authorList>
            <person name="Kim Y.-O."/>
            <person name="Yoon J.-H."/>
        </authorList>
    </citation>
    <scope>NUCLEOTIDE SEQUENCE [LARGE SCALE GENOMIC DNA]</scope>
    <source>
        <strain evidence="9 10">JHPTF-M18</strain>
    </source>
</reference>
<keyword evidence="4 8" id="KW-0547">Nucleotide-binding</keyword>
<feature type="transmembrane region" description="Helical" evidence="8">
    <location>
        <begin position="389"/>
        <end position="408"/>
    </location>
</feature>
<feature type="transmembrane region" description="Helical" evidence="8">
    <location>
        <begin position="147"/>
        <end position="166"/>
    </location>
</feature>
<evidence type="ECO:0000256" key="3">
    <source>
        <dbReference type="ARBA" id="ARBA00022692"/>
    </source>
</evidence>
<evidence type="ECO:0000256" key="1">
    <source>
        <dbReference type="ARBA" id="ARBA00004141"/>
    </source>
</evidence>
<keyword evidence="2 8" id="KW-0813">Transport</keyword>
<proteinExistence type="inferred from homology"/>
<dbReference type="EMBL" id="JAHWDF010000002">
    <property type="protein sequence ID" value="MBW2960528.1"/>
    <property type="molecule type" value="Genomic_DNA"/>
</dbReference>
<dbReference type="PANTHER" id="PTHR43596">
    <property type="entry name" value="ADP,ATP CARRIER PROTEIN"/>
    <property type="match status" value="1"/>
</dbReference>
<keyword evidence="6 8" id="KW-1133">Transmembrane helix</keyword>
<feature type="transmembrane region" description="Helical" evidence="8">
    <location>
        <begin position="53"/>
        <end position="72"/>
    </location>
</feature>
<name>A0ABS6VY52_9FLAO</name>
<evidence type="ECO:0000313" key="10">
    <source>
        <dbReference type="Proteomes" id="UP000719267"/>
    </source>
</evidence>
<feature type="transmembrane region" description="Helical" evidence="8">
    <location>
        <begin position="361"/>
        <end position="382"/>
    </location>
</feature>
<evidence type="ECO:0000256" key="2">
    <source>
        <dbReference type="ARBA" id="ARBA00022448"/>
    </source>
</evidence>